<accession>A0A2X3DMX8</accession>
<sequence>MSEVITFQIQALDEYTRMPIANAKLQLQNVNLGQEAISDTQGLTTFEIDSEQNLKSFRAKLIHKDYQEYPILDRSIILNSIKRREKPLELRFKQKLDNFAVQQVKLEPNEYILTDANNEIITKNFYKVGDTLTLKASFDENKVKENEIKWVYKAMKPDEIQMFHQQDSKDKNPYSTQLHPVELDEIPKDTLQILQDSKTFFSNTPAYTIKNIKSNEAEPENIYKGKTLEITIPQGFENKQIAIFAYKNEPNWKVCQIIRINDYPQITIDCTLAETLRANARNDEISRLGWGVSYICQRLWHDNPANAKELGELIYIDSRQEDFIDSIPNETMKEIVKEILPRVEMREFAREIANQCPKVKSQIQQNDKNNLRFYVELDWDKFYMKFPLMKGLEKEILSIYLAPTTYGYQGISNPILPTYKGKILTKGFLTQIQDFINSKKNILKKEQENKFEMRVSANLLEIARNPKKTNVPNVNNKIFSIAKDSTNLQECEKLLNDIKPSDLRRHQMQYYGISDSNFGKEYLLNFEEQSNQAIALYALSGKFQIYYVLDSFEVERINEKEIAIYPTQIKAYIDDSFDFRDNPNQTVGVWNYENIEFDSATSAAMALKYWWNKEANKKEQIQLALKYQQNRANNLNRGAMYYHLYNLDYQQTQKYFNLGLDFLVTSPTFKNIKIPNNLDTRKLFGIIVKA</sequence>
<evidence type="ECO:0000313" key="2">
    <source>
        <dbReference type="Proteomes" id="UP000250166"/>
    </source>
</evidence>
<dbReference type="AlphaFoldDB" id="A0A2X3DMX8"/>
<gene>
    <name evidence="1" type="ORF">NCTC13102_01875</name>
</gene>
<reference evidence="1 2" key="1">
    <citation type="submission" date="2018-06" db="EMBL/GenBank/DDBJ databases">
        <authorList>
            <consortium name="Pathogen Informatics"/>
            <person name="Doyle S."/>
        </authorList>
    </citation>
    <scope>NUCLEOTIDE SEQUENCE [LARGE SCALE GENOMIC DNA]</scope>
    <source>
        <strain evidence="1 2">NCTC13102</strain>
    </source>
</reference>
<dbReference type="EMBL" id="UAWL01000006">
    <property type="protein sequence ID" value="SQB99550.1"/>
    <property type="molecule type" value="Genomic_DNA"/>
</dbReference>
<proteinExistence type="predicted"/>
<protein>
    <submittedName>
        <fullName evidence="1">Uncharacterized protein</fullName>
    </submittedName>
</protein>
<dbReference type="Proteomes" id="UP000250166">
    <property type="component" value="Unassembled WGS sequence"/>
</dbReference>
<dbReference type="InterPro" id="IPR045646">
    <property type="entry name" value="DUF6402"/>
</dbReference>
<evidence type="ECO:0000313" key="1">
    <source>
        <dbReference type="EMBL" id="SQB99550.1"/>
    </source>
</evidence>
<organism evidence="1 2">
    <name type="scientific">Helicobacter fennelliae</name>
    <dbReference type="NCBI Taxonomy" id="215"/>
    <lineage>
        <taxon>Bacteria</taxon>
        <taxon>Pseudomonadati</taxon>
        <taxon>Campylobacterota</taxon>
        <taxon>Epsilonproteobacteria</taxon>
        <taxon>Campylobacterales</taxon>
        <taxon>Helicobacteraceae</taxon>
        <taxon>Helicobacter</taxon>
    </lineage>
</organism>
<dbReference type="Pfam" id="PF19940">
    <property type="entry name" value="DUF6402"/>
    <property type="match status" value="1"/>
</dbReference>
<name>A0A2X3DMX8_9HELI</name>